<dbReference type="InterPro" id="IPR028002">
    <property type="entry name" value="Myb_DNA-bind_5"/>
</dbReference>
<evidence type="ECO:0000313" key="7">
    <source>
        <dbReference type="Proteomes" id="UP001286313"/>
    </source>
</evidence>
<evidence type="ECO:0000259" key="5">
    <source>
        <dbReference type="Pfam" id="PF13873"/>
    </source>
</evidence>
<evidence type="ECO:0000256" key="3">
    <source>
        <dbReference type="ARBA" id="ARBA00025466"/>
    </source>
</evidence>
<feature type="region of interest" description="Disordered" evidence="4">
    <location>
        <begin position="48"/>
        <end position="74"/>
    </location>
</feature>
<feature type="domain" description="Myb/SANT-like DNA-binding" evidence="5">
    <location>
        <begin position="11"/>
        <end position="59"/>
    </location>
</feature>
<organism evidence="6 7">
    <name type="scientific">Petrolisthes cinctipes</name>
    <name type="common">Flat porcelain crab</name>
    <dbReference type="NCBI Taxonomy" id="88211"/>
    <lineage>
        <taxon>Eukaryota</taxon>
        <taxon>Metazoa</taxon>
        <taxon>Ecdysozoa</taxon>
        <taxon>Arthropoda</taxon>
        <taxon>Crustacea</taxon>
        <taxon>Multicrustacea</taxon>
        <taxon>Malacostraca</taxon>
        <taxon>Eumalacostraca</taxon>
        <taxon>Eucarida</taxon>
        <taxon>Decapoda</taxon>
        <taxon>Pleocyemata</taxon>
        <taxon>Anomura</taxon>
        <taxon>Galatheoidea</taxon>
        <taxon>Porcellanidae</taxon>
        <taxon>Petrolisthes</taxon>
    </lineage>
</organism>
<dbReference type="AlphaFoldDB" id="A0AAE1KC99"/>
<feature type="compositionally biased region" description="Polar residues" evidence="4">
    <location>
        <begin position="48"/>
        <end position="65"/>
    </location>
</feature>
<reference evidence="6" key="1">
    <citation type="submission" date="2023-10" db="EMBL/GenBank/DDBJ databases">
        <title>Genome assemblies of two species of porcelain crab, Petrolisthes cinctipes and Petrolisthes manimaculis (Anomura: Porcellanidae).</title>
        <authorList>
            <person name="Angst P."/>
        </authorList>
    </citation>
    <scope>NUCLEOTIDE SEQUENCE</scope>
    <source>
        <strain evidence="6">PB745_01</strain>
        <tissue evidence="6">Gill</tissue>
    </source>
</reference>
<dbReference type="Gene3D" id="1.10.10.60">
    <property type="entry name" value="Homeodomain-like"/>
    <property type="match status" value="1"/>
</dbReference>
<accession>A0AAE1KC99</accession>
<comment type="subunit">
    <text evidence="1">Self-associates forming complexes of several hundred monomers.</text>
</comment>
<comment type="caution">
    <text evidence="6">The sequence shown here is derived from an EMBL/GenBank/DDBJ whole genome shotgun (WGS) entry which is preliminary data.</text>
</comment>
<protein>
    <recommendedName>
        <fullName evidence="2">Regulatory protein zeste</fullName>
    </recommendedName>
</protein>
<gene>
    <name evidence="6" type="ORF">Pcinc_024943</name>
</gene>
<evidence type="ECO:0000256" key="2">
    <source>
        <dbReference type="ARBA" id="ARBA00016807"/>
    </source>
</evidence>
<dbReference type="InterPro" id="IPR001005">
    <property type="entry name" value="SANT/Myb"/>
</dbReference>
<evidence type="ECO:0000256" key="4">
    <source>
        <dbReference type="SAM" id="MobiDB-lite"/>
    </source>
</evidence>
<dbReference type="Proteomes" id="UP001286313">
    <property type="component" value="Unassembled WGS sequence"/>
</dbReference>
<comment type="function">
    <text evidence="3">Involved in transvection phenomena (= synapsis-dependent gene expression), where the synaptic pairing of chromosomes carrying genes with which zeste interacts influences the expression of these genes. Zeste binds to DNA and stimulates transcription from a nearby promoter.</text>
</comment>
<evidence type="ECO:0000313" key="6">
    <source>
        <dbReference type="EMBL" id="KAK3869769.1"/>
    </source>
</evidence>
<name>A0AAE1KC99_PETCI</name>
<feature type="non-terminal residue" evidence="6">
    <location>
        <position position="1"/>
    </location>
</feature>
<keyword evidence="7" id="KW-1185">Reference proteome</keyword>
<sequence>ANLLKGSFNTAGVTHKAKQEAWEHIASHLHESYSDGKRTVKDCQKRWQSVQSDAKSKDCQIQTGSERNRPANENLALPSGMITKQHVESVTAMTNPTHPTITTLDP</sequence>
<proteinExistence type="predicted"/>
<dbReference type="CDD" id="cd00167">
    <property type="entry name" value="SANT"/>
    <property type="match status" value="1"/>
</dbReference>
<dbReference type="EMBL" id="JAWQEG010002787">
    <property type="protein sequence ID" value="KAK3869769.1"/>
    <property type="molecule type" value="Genomic_DNA"/>
</dbReference>
<evidence type="ECO:0000256" key="1">
    <source>
        <dbReference type="ARBA" id="ARBA00011764"/>
    </source>
</evidence>
<dbReference type="Pfam" id="PF13873">
    <property type="entry name" value="Myb_DNA-bind_5"/>
    <property type="match status" value="1"/>
</dbReference>